<comment type="similarity">
    <text evidence="2">Belongs to the class-V pyridoxal-phosphate-dependent aminotransferase family. NifS/IscS subfamily.</text>
</comment>
<evidence type="ECO:0000256" key="5">
    <source>
        <dbReference type="ARBA" id="ARBA00022723"/>
    </source>
</evidence>
<evidence type="ECO:0000256" key="10">
    <source>
        <dbReference type="RuleBase" id="RU004504"/>
    </source>
</evidence>
<keyword evidence="8" id="KW-0411">Iron-sulfur</keyword>
<dbReference type="Gene3D" id="1.10.260.50">
    <property type="match status" value="1"/>
</dbReference>
<dbReference type="GO" id="GO:0051536">
    <property type="term" value="F:iron-sulfur cluster binding"/>
    <property type="evidence" value="ECO:0007669"/>
    <property type="project" value="UniProtKB-KW"/>
</dbReference>
<evidence type="ECO:0000256" key="7">
    <source>
        <dbReference type="ARBA" id="ARBA00023004"/>
    </source>
</evidence>
<dbReference type="PANTHER" id="PTHR11601:SF34">
    <property type="entry name" value="CYSTEINE DESULFURASE"/>
    <property type="match status" value="1"/>
</dbReference>
<dbReference type="EMBL" id="MHMT01000007">
    <property type="protein sequence ID" value="OGZ33022.1"/>
    <property type="molecule type" value="Genomic_DNA"/>
</dbReference>
<dbReference type="PANTHER" id="PTHR11601">
    <property type="entry name" value="CYSTEINE DESULFURYLASE FAMILY MEMBER"/>
    <property type="match status" value="1"/>
</dbReference>
<feature type="domain" description="Aminotransferase class V" evidence="11">
    <location>
        <begin position="6"/>
        <end position="380"/>
    </location>
</feature>
<evidence type="ECO:0000259" key="11">
    <source>
        <dbReference type="Pfam" id="PF00266"/>
    </source>
</evidence>
<organism evidence="12 13">
    <name type="scientific">Candidatus Portnoybacteria bacterium RBG_13_40_8</name>
    <dbReference type="NCBI Taxonomy" id="1801990"/>
    <lineage>
        <taxon>Bacteria</taxon>
        <taxon>Candidatus Portnoyibacteriota</taxon>
    </lineage>
</organism>
<dbReference type="Gene3D" id="3.40.640.10">
    <property type="entry name" value="Type I PLP-dependent aspartate aminotransferase-like (Major domain)"/>
    <property type="match status" value="1"/>
</dbReference>
<dbReference type="GO" id="GO:0046872">
    <property type="term" value="F:metal ion binding"/>
    <property type="evidence" value="ECO:0007669"/>
    <property type="project" value="UniProtKB-KW"/>
</dbReference>
<name>A0A1G2F5H9_9BACT</name>
<keyword evidence="5" id="KW-0479">Metal-binding</keyword>
<evidence type="ECO:0000256" key="3">
    <source>
        <dbReference type="ARBA" id="ARBA00012239"/>
    </source>
</evidence>
<protein>
    <recommendedName>
        <fullName evidence="3">cysteine desulfurase</fullName>
        <ecNumber evidence="3">2.8.1.7</ecNumber>
    </recommendedName>
</protein>
<evidence type="ECO:0000256" key="2">
    <source>
        <dbReference type="ARBA" id="ARBA00006490"/>
    </source>
</evidence>
<dbReference type="InterPro" id="IPR020578">
    <property type="entry name" value="Aminotrans_V_PyrdxlP_BS"/>
</dbReference>
<comment type="caution">
    <text evidence="12">The sequence shown here is derived from an EMBL/GenBank/DDBJ whole genome shotgun (WGS) entry which is preliminary data.</text>
</comment>
<comment type="catalytic activity">
    <reaction evidence="9">
        <text>(sulfur carrier)-H + L-cysteine = (sulfur carrier)-SH + L-alanine</text>
        <dbReference type="Rhea" id="RHEA:43892"/>
        <dbReference type="Rhea" id="RHEA-COMP:14737"/>
        <dbReference type="Rhea" id="RHEA-COMP:14739"/>
        <dbReference type="ChEBI" id="CHEBI:29917"/>
        <dbReference type="ChEBI" id="CHEBI:35235"/>
        <dbReference type="ChEBI" id="CHEBI:57972"/>
        <dbReference type="ChEBI" id="CHEBI:64428"/>
        <dbReference type="EC" id="2.8.1.7"/>
    </reaction>
</comment>
<dbReference type="Pfam" id="PF00266">
    <property type="entry name" value="Aminotran_5"/>
    <property type="match status" value="1"/>
</dbReference>
<dbReference type="Proteomes" id="UP000177810">
    <property type="component" value="Unassembled WGS sequence"/>
</dbReference>
<evidence type="ECO:0000256" key="1">
    <source>
        <dbReference type="ARBA" id="ARBA00001933"/>
    </source>
</evidence>
<dbReference type="PROSITE" id="PS00595">
    <property type="entry name" value="AA_TRANSFER_CLASS_5"/>
    <property type="match status" value="1"/>
</dbReference>
<dbReference type="InterPro" id="IPR000192">
    <property type="entry name" value="Aminotrans_V_dom"/>
</dbReference>
<keyword evidence="7" id="KW-0408">Iron</keyword>
<dbReference type="Gene3D" id="3.90.1150.10">
    <property type="entry name" value="Aspartate Aminotransferase, domain 1"/>
    <property type="match status" value="1"/>
</dbReference>
<dbReference type="STRING" id="1801990.A2V69_00195"/>
<sequence length="397" mass="43477">MKNKKIYFDYAATTPLDKDVLKKMLPYLKEKYGNPSSIHKFGREASAAIDNARIQVAKFLGCKEAEIIFTGSASESDNLAIRGLIKSLRRAKGAGEKIHIITSQIEHKAVLETCNDLEKEGIKVTYLPVGPDGIINIDDLESEITPETDLITIMYANNEIGAIQPIKKIGQIIKKLNQNKEHRIYFHIDAVQAANWLDLNVNELGVDLLTLSGHKIYGPKGVGVLFARENVKISPIITGGAHEFNLRAGTENVAGIVGMGETITKIKNQKSKVKSIEKLRDKLIKGVLTKVKGSKLNGPIKDEDKLPNIANFSFEGCEGEALVMYLDQAGIAVSTGSACTSQALTPSHVLIAMGLSDLEAHSSLRVSLGRYTTLAEVNYFLKVLPKTVERLRKISGR</sequence>
<evidence type="ECO:0000256" key="9">
    <source>
        <dbReference type="ARBA" id="ARBA00050776"/>
    </source>
</evidence>
<dbReference type="InterPro" id="IPR015424">
    <property type="entry name" value="PyrdxlP-dep_Trfase"/>
</dbReference>
<dbReference type="SUPFAM" id="SSF53383">
    <property type="entry name" value="PLP-dependent transferases"/>
    <property type="match status" value="1"/>
</dbReference>
<reference evidence="12 13" key="1">
    <citation type="journal article" date="2016" name="Nat. Commun.">
        <title>Thousands of microbial genomes shed light on interconnected biogeochemical processes in an aquifer system.</title>
        <authorList>
            <person name="Anantharaman K."/>
            <person name="Brown C.T."/>
            <person name="Hug L.A."/>
            <person name="Sharon I."/>
            <person name="Castelle C.J."/>
            <person name="Probst A.J."/>
            <person name="Thomas B.C."/>
            <person name="Singh A."/>
            <person name="Wilkins M.J."/>
            <person name="Karaoz U."/>
            <person name="Brodie E.L."/>
            <person name="Williams K.H."/>
            <person name="Hubbard S.S."/>
            <person name="Banfield J.F."/>
        </authorList>
    </citation>
    <scope>NUCLEOTIDE SEQUENCE [LARGE SCALE GENOMIC DNA]</scope>
</reference>
<proteinExistence type="inferred from homology"/>
<dbReference type="PIRSF" id="PIRSF005572">
    <property type="entry name" value="NifS"/>
    <property type="match status" value="1"/>
</dbReference>
<dbReference type="GO" id="GO:0031071">
    <property type="term" value="F:cysteine desulfurase activity"/>
    <property type="evidence" value="ECO:0007669"/>
    <property type="project" value="UniProtKB-EC"/>
</dbReference>
<evidence type="ECO:0000256" key="6">
    <source>
        <dbReference type="ARBA" id="ARBA00022898"/>
    </source>
</evidence>
<evidence type="ECO:0000256" key="8">
    <source>
        <dbReference type="ARBA" id="ARBA00023014"/>
    </source>
</evidence>
<dbReference type="InterPro" id="IPR016454">
    <property type="entry name" value="Cysteine_dSase"/>
</dbReference>
<comment type="cofactor">
    <cofactor evidence="1 10">
        <name>pyridoxal 5'-phosphate</name>
        <dbReference type="ChEBI" id="CHEBI:597326"/>
    </cofactor>
</comment>
<keyword evidence="6" id="KW-0663">Pyridoxal phosphate</keyword>
<dbReference type="InterPro" id="IPR015422">
    <property type="entry name" value="PyrdxlP-dep_Trfase_small"/>
</dbReference>
<evidence type="ECO:0000256" key="4">
    <source>
        <dbReference type="ARBA" id="ARBA00022679"/>
    </source>
</evidence>
<evidence type="ECO:0000313" key="12">
    <source>
        <dbReference type="EMBL" id="OGZ33022.1"/>
    </source>
</evidence>
<keyword evidence="4" id="KW-0808">Transferase</keyword>
<gene>
    <name evidence="12" type="ORF">A2V69_00195</name>
</gene>
<dbReference type="FunFam" id="3.40.640.10:FF:000084">
    <property type="entry name" value="IscS-like cysteine desulfurase"/>
    <property type="match status" value="1"/>
</dbReference>
<accession>A0A1G2F5H9</accession>
<dbReference type="InterPro" id="IPR015421">
    <property type="entry name" value="PyrdxlP-dep_Trfase_major"/>
</dbReference>
<dbReference type="EC" id="2.8.1.7" evidence="3"/>
<evidence type="ECO:0000313" key="13">
    <source>
        <dbReference type="Proteomes" id="UP000177810"/>
    </source>
</evidence>
<dbReference type="AlphaFoldDB" id="A0A1G2F5H9"/>